<dbReference type="InterPro" id="IPR010386">
    <property type="entry name" value="tRNA-Hydrxlase_MiaE"/>
</dbReference>
<dbReference type="InterPro" id="IPR009078">
    <property type="entry name" value="Ferritin-like_SF"/>
</dbReference>
<name>A0ABX1GG42_9GAMM</name>
<protein>
    <submittedName>
        <fullName evidence="1">tRNA-(Ms[2]io[6]A)-hydroxylase</fullName>
    </submittedName>
</protein>
<evidence type="ECO:0000313" key="2">
    <source>
        <dbReference type="Proteomes" id="UP000765845"/>
    </source>
</evidence>
<dbReference type="PIRSF" id="PIRSF020736">
    <property type="entry name" value="MiaE"/>
    <property type="match status" value="1"/>
</dbReference>
<evidence type="ECO:0000313" key="1">
    <source>
        <dbReference type="EMBL" id="NKI17910.1"/>
    </source>
</evidence>
<dbReference type="PANTHER" id="PTHR42637:SF1">
    <property type="entry name" value="TRNA 2-(METHYLSULFANYL)-N(6)-ISOPENTENYLADENOSINE(37) HYDROXYLASE"/>
    <property type="match status" value="1"/>
</dbReference>
<dbReference type="RefSeq" id="WP_168450433.1">
    <property type="nucleotide sequence ID" value="NZ_JAAWWK010000003.1"/>
</dbReference>
<sequence length="203" mass="23272">MAVDISEILAFLPCETPDAWVEAALAHPEELLIDHANCEKKAAGTALNLMFRYVDKLDLLNKMSRLAREELRHFEQVLAIMKKRGVEYRHLSSARYANGLRGIARTSDPNKLVDILICGALIEARSCERFARIAPHLDDELQDFYLSLLKSESRHFKDYLALAQRYAVESIDDRVEAFRQKERELILGEDNEFRFHSGPLRAA</sequence>
<dbReference type="Proteomes" id="UP000765845">
    <property type="component" value="Unassembled WGS sequence"/>
</dbReference>
<dbReference type="InterPro" id="IPR012347">
    <property type="entry name" value="Ferritin-like"/>
</dbReference>
<dbReference type="EMBL" id="JAAWWK010000003">
    <property type="protein sequence ID" value="NKI17910.1"/>
    <property type="molecule type" value="Genomic_DNA"/>
</dbReference>
<dbReference type="PANTHER" id="PTHR42637">
    <property type="entry name" value="TRNA-(MS[2]IO[6]A)-HYDROXYLASE"/>
    <property type="match status" value="1"/>
</dbReference>
<reference evidence="1 2" key="1">
    <citation type="submission" date="2020-04" db="EMBL/GenBank/DDBJ databases">
        <authorList>
            <person name="Yoon J."/>
        </authorList>
    </citation>
    <scope>NUCLEOTIDE SEQUENCE [LARGE SCALE GENOMIC DNA]</scope>
    <source>
        <strain evidence="1 2">KMU-166</strain>
    </source>
</reference>
<dbReference type="CDD" id="cd07910">
    <property type="entry name" value="MiaE"/>
    <property type="match status" value="1"/>
</dbReference>
<dbReference type="Gene3D" id="1.20.1260.10">
    <property type="match status" value="1"/>
</dbReference>
<comment type="caution">
    <text evidence="1">The sequence shown here is derived from an EMBL/GenBank/DDBJ whole genome shotgun (WGS) entry which is preliminary data.</text>
</comment>
<dbReference type="Pfam" id="PF06175">
    <property type="entry name" value="MiaE"/>
    <property type="match status" value="1"/>
</dbReference>
<dbReference type="SUPFAM" id="SSF47240">
    <property type="entry name" value="Ferritin-like"/>
    <property type="match status" value="1"/>
</dbReference>
<gene>
    <name evidence="1" type="ORF">HCU74_10870</name>
</gene>
<keyword evidence="2" id="KW-1185">Reference proteome</keyword>
<proteinExistence type="predicted"/>
<accession>A0ABX1GG42</accession>
<organism evidence="1 2">
    <name type="scientific">Spongiibacter thalassae</name>
    <dbReference type="NCBI Taxonomy" id="2721624"/>
    <lineage>
        <taxon>Bacteria</taxon>
        <taxon>Pseudomonadati</taxon>
        <taxon>Pseudomonadota</taxon>
        <taxon>Gammaproteobacteria</taxon>
        <taxon>Cellvibrionales</taxon>
        <taxon>Spongiibacteraceae</taxon>
        <taxon>Spongiibacter</taxon>
    </lineage>
</organism>